<dbReference type="Pfam" id="PF03321">
    <property type="entry name" value="GH3"/>
    <property type="match status" value="1"/>
</dbReference>
<evidence type="ECO:0000256" key="15">
    <source>
        <dbReference type="ARBA" id="ARBA00022840"/>
    </source>
</evidence>
<organism evidence="24 25">
    <name type="scientific">Phaseolus coccineus</name>
    <name type="common">Scarlet runner bean</name>
    <name type="synonym">Phaseolus multiflorus</name>
    <dbReference type="NCBI Taxonomy" id="3886"/>
    <lineage>
        <taxon>Eukaryota</taxon>
        <taxon>Viridiplantae</taxon>
        <taxon>Streptophyta</taxon>
        <taxon>Embryophyta</taxon>
        <taxon>Tracheophyta</taxon>
        <taxon>Spermatophyta</taxon>
        <taxon>Magnoliopsida</taxon>
        <taxon>eudicotyledons</taxon>
        <taxon>Gunneridae</taxon>
        <taxon>Pentapetalae</taxon>
        <taxon>rosids</taxon>
        <taxon>fabids</taxon>
        <taxon>Fabales</taxon>
        <taxon>Fabaceae</taxon>
        <taxon>Papilionoideae</taxon>
        <taxon>50 kb inversion clade</taxon>
        <taxon>NPAAA clade</taxon>
        <taxon>indigoferoid/millettioid clade</taxon>
        <taxon>Phaseoleae</taxon>
        <taxon>Phaseolus</taxon>
    </lineage>
</organism>
<dbReference type="GO" id="GO:0004674">
    <property type="term" value="F:protein serine/threonine kinase activity"/>
    <property type="evidence" value="ECO:0007669"/>
    <property type="project" value="UniProtKB-KW"/>
</dbReference>
<evidence type="ECO:0000256" key="2">
    <source>
        <dbReference type="ARBA" id="ARBA00004479"/>
    </source>
</evidence>
<evidence type="ECO:0000259" key="23">
    <source>
        <dbReference type="PROSITE" id="PS50011"/>
    </source>
</evidence>
<accession>A0AAN9RCE0</accession>
<evidence type="ECO:0000256" key="12">
    <source>
        <dbReference type="ARBA" id="ARBA00022737"/>
    </source>
</evidence>
<evidence type="ECO:0000256" key="7">
    <source>
        <dbReference type="ARBA" id="ARBA00022553"/>
    </source>
</evidence>
<evidence type="ECO:0000256" key="6">
    <source>
        <dbReference type="ARBA" id="ARBA00022527"/>
    </source>
</evidence>
<dbReference type="FunFam" id="3.80.10.10:FF:000565">
    <property type="entry name" value="Leucine-rich repeat receptor-like kinase protein FLORAL ORGAN NUMBER1"/>
    <property type="match status" value="1"/>
</dbReference>
<keyword evidence="8" id="KW-0433">Leucine-rich repeat</keyword>
<dbReference type="SMART" id="SM00220">
    <property type="entry name" value="S_TKc"/>
    <property type="match status" value="1"/>
</dbReference>
<feature type="transmembrane region" description="Helical" evidence="22">
    <location>
        <begin position="660"/>
        <end position="680"/>
    </location>
</feature>
<keyword evidence="5" id="KW-1003">Cell membrane</keyword>
<dbReference type="Proteomes" id="UP001374584">
    <property type="component" value="Unassembled WGS sequence"/>
</dbReference>
<dbReference type="Pfam" id="PF08263">
    <property type="entry name" value="LRRNT_2"/>
    <property type="match status" value="1"/>
</dbReference>
<dbReference type="FunFam" id="1.10.510.10:FF:000358">
    <property type="entry name" value="Putative leucine-rich repeat receptor-like serine/threonine-protein kinase"/>
    <property type="match status" value="1"/>
</dbReference>
<evidence type="ECO:0000256" key="16">
    <source>
        <dbReference type="ARBA" id="ARBA00022989"/>
    </source>
</evidence>
<evidence type="ECO:0000256" key="18">
    <source>
        <dbReference type="ARBA" id="ARBA00023170"/>
    </source>
</evidence>
<dbReference type="SUPFAM" id="SSF52058">
    <property type="entry name" value="L domain-like"/>
    <property type="match status" value="2"/>
</dbReference>
<keyword evidence="10 22" id="KW-0812">Transmembrane</keyword>
<comment type="catalytic activity">
    <reaction evidence="20">
        <text>L-threonyl-[protein] + ATP = O-phospho-L-threonyl-[protein] + ADP + H(+)</text>
        <dbReference type="Rhea" id="RHEA:46608"/>
        <dbReference type="Rhea" id="RHEA-COMP:11060"/>
        <dbReference type="Rhea" id="RHEA-COMP:11605"/>
        <dbReference type="ChEBI" id="CHEBI:15378"/>
        <dbReference type="ChEBI" id="CHEBI:30013"/>
        <dbReference type="ChEBI" id="CHEBI:30616"/>
        <dbReference type="ChEBI" id="CHEBI:61977"/>
        <dbReference type="ChEBI" id="CHEBI:456216"/>
        <dbReference type="EC" id="2.7.11.1"/>
    </reaction>
</comment>
<evidence type="ECO:0000256" key="11">
    <source>
        <dbReference type="ARBA" id="ARBA00022729"/>
    </source>
</evidence>
<comment type="subcellular location">
    <subcellularLocation>
        <location evidence="1">Cell membrane</location>
        <topology evidence="1">Single-pass membrane protein</topology>
    </subcellularLocation>
    <subcellularLocation>
        <location evidence="2">Membrane</location>
        <topology evidence="2">Single-pass type I membrane protein</topology>
    </subcellularLocation>
</comment>
<evidence type="ECO:0000256" key="17">
    <source>
        <dbReference type="ARBA" id="ARBA00023136"/>
    </source>
</evidence>
<dbReference type="GO" id="GO:0005886">
    <property type="term" value="C:plasma membrane"/>
    <property type="evidence" value="ECO:0007669"/>
    <property type="project" value="UniProtKB-SubCell"/>
</dbReference>
<dbReference type="EC" id="2.7.11.1" evidence="4"/>
<evidence type="ECO:0000256" key="19">
    <source>
        <dbReference type="ARBA" id="ARBA00023180"/>
    </source>
</evidence>
<dbReference type="Gene3D" id="3.80.10.10">
    <property type="entry name" value="Ribonuclease Inhibitor"/>
    <property type="match status" value="4"/>
</dbReference>
<evidence type="ECO:0000256" key="8">
    <source>
        <dbReference type="ARBA" id="ARBA00022614"/>
    </source>
</evidence>
<dbReference type="PRINTS" id="PR00019">
    <property type="entry name" value="LEURICHRPT"/>
</dbReference>
<keyword evidence="6" id="KW-0723">Serine/threonine-protein kinase</keyword>
<dbReference type="Pfam" id="PF13855">
    <property type="entry name" value="LRR_8"/>
    <property type="match status" value="1"/>
</dbReference>
<dbReference type="SMART" id="SM00365">
    <property type="entry name" value="LRR_SD22"/>
    <property type="match status" value="6"/>
</dbReference>
<evidence type="ECO:0000256" key="22">
    <source>
        <dbReference type="SAM" id="Phobius"/>
    </source>
</evidence>
<keyword evidence="13" id="KW-0547">Nucleotide-binding</keyword>
<gene>
    <name evidence="24" type="ORF">VNO80_09121</name>
</gene>
<keyword evidence="14" id="KW-0418">Kinase</keyword>
<evidence type="ECO:0000256" key="5">
    <source>
        <dbReference type="ARBA" id="ARBA00022475"/>
    </source>
</evidence>
<dbReference type="PANTHER" id="PTHR27008">
    <property type="entry name" value="OS04G0122200 PROTEIN"/>
    <property type="match status" value="1"/>
</dbReference>
<dbReference type="FunFam" id="3.80.10.10:FF:000288">
    <property type="entry name" value="LRR receptor-like serine/threonine-protein kinase EFR"/>
    <property type="match status" value="1"/>
</dbReference>
<keyword evidence="17 22" id="KW-0472">Membrane</keyword>
<evidence type="ECO:0000256" key="3">
    <source>
        <dbReference type="ARBA" id="ARBA00008684"/>
    </source>
</evidence>
<protein>
    <recommendedName>
        <fullName evidence="4">non-specific serine/threonine protein kinase</fullName>
        <ecNumber evidence="4">2.7.11.1</ecNumber>
    </recommendedName>
</protein>
<comment type="similarity">
    <text evidence="3">Belongs to the protein kinase superfamily. Ser/Thr protein kinase family.</text>
</comment>
<evidence type="ECO:0000256" key="20">
    <source>
        <dbReference type="ARBA" id="ARBA00047899"/>
    </source>
</evidence>
<keyword evidence="7" id="KW-0597">Phosphoprotein</keyword>
<keyword evidence="16 22" id="KW-1133">Transmembrane helix</keyword>
<reference evidence="24 25" key="1">
    <citation type="submission" date="2024-01" db="EMBL/GenBank/DDBJ databases">
        <title>The genomes of 5 underutilized Papilionoideae crops provide insights into root nodulation and disease resistanc.</title>
        <authorList>
            <person name="Jiang F."/>
        </authorList>
    </citation>
    <scope>NUCLEOTIDE SEQUENCE [LARGE SCALE GENOMIC DNA]</scope>
    <source>
        <strain evidence="24">JINMINGXINNONG_FW02</strain>
        <tissue evidence="24">Leaves</tissue>
    </source>
</reference>
<proteinExistence type="inferred from homology"/>
<dbReference type="Gene3D" id="1.10.510.10">
    <property type="entry name" value="Transferase(Phosphotransferase) domain 1"/>
    <property type="match status" value="1"/>
</dbReference>
<dbReference type="EMBL" id="JAYMYR010000004">
    <property type="protein sequence ID" value="KAK7367112.1"/>
    <property type="molecule type" value="Genomic_DNA"/>
</dbReference>
<evidence type="ECO:0000256" key="9">
    <source>
        <dbReference type="ARBA" id="ARBA00022679"/>
    </source>
</evidence>
<evidence type="ECO:0000256" key="13">
    <source>
        <dbReference type="ARBA" id="ARBA00022741"/>
    </source>
</evidence>
<evidence type="ECO:0000256" key="4">
    <source>
        <dbReference type="ARBA" id="ARBA00012513"/>
    </source>
</evidence>
<dbReference type="Pfam" id="PF00069">
    <property type="entry name" value="Pkinase"/>
    <property type="match status" value="1"/>
</dbReference>
<evidence type="ECO:0000313" key="25">
    <source>
        <dbReference type="Proteomes" id="UP001374584"/>
    </source>
</evidence>
<dbReference type="FunFam" id="3.30.200.20:FF:000432">
    <property type="entry name" value="LRR receptor-like serine/threonine-protein kinase EFR"/>
    <property type="match status" value="1"/>
</dbReference>
<keyword evidence="11" id="KW-0732">Signal</keyword>
<keyword evidence="19" id="KW-0325">Glycoprotein</keyword>
<comment type="catalytic activity">
    <reaction evidence="21">
        <text>L-seryl-[protein] + ATP = O-phospho-L-seryl-[protein] + ADP + H(+)</text>
        <dbReference type="Rhea" id="RHEA:17989"/>
        <dbReference type="Rhea" id="RHEA-COMP:9863"/>
        <dbReference type="Rhea" id="RHEA-COMP:11604"/>
        <dbReference type="ChEBI" id="CHEBI:15378"/>
        <dbReference type="ChEBI" id="CHEBI:29999"/>
        <dbReference type="ChEBI" id="CHEBI:30616"/>
        <dbReference type="ChEBI" id="CHEBI:83421"/>
        <dbReference type="ChEBI" id="CHEBI:456216"/>
        <dbReference type="EC" id="2.7.11.1"/>
    </reaction>
</comment>
<dbReference type="PROSITE" id="PS00108">
    <property type="entry name" value="PROTEIN_KINASE_ST"/>
    <property type="match status" value="1"/>
</dbReference>
<dbReference type="SUPFAM" id="SSF56112">
    <property type="entry name" value="Protein kinase-like (PK-like)"/>
    <property type="match status" value="1"/>
</dbReference>
<dbReference type="InterPro" id="IPR008271">
    <property type="entry name" value="Ser/Thr_kinase_AS"/>
</dbReference>
<keyword evidence="15" id="KW-0067">ATP-binding</keyword>
<dbReference type="PANTHER" id="PTHR27008:SF523">
    <property type="entry name" value="LRR RECEPTOR-LIKE KINASE FAMILY PROTEIN"/>
    <property type="match status" value="1"/>
</dbReference>
<dbReference type="InterPro" id="IPR001611">
    <property type="entry name" value="Leu-rich_rpt"/>
</dbReference>
<keyword evidence="12" id="KW-0677">Repeat</keyword>
<dbReference type="GO" id="GO:0005524">
    <property type="term" value="F:ATP binding"/>
    <property type="evidence" value="ECO:0007669"/>
    <property type="project" value="UniProtKB-KW"/>
</dbReference>
<dbReference type="InterPro" id="IPR000719">
    <property type="entry name" value="Prot_kinase_dom"/>
</dbReference>
<name>A0AAN9RCE0_PHACN</name>
<dbReference type="InterPro" id="IPR032675">
    <property type="entry name" value="LRR_dom_sf"/>
</dbReference>
<dbReference type="InterPro" id="IPR051809">
    <property type="entry name" value="Plant_receptor-like_S/T_kinase"/>
</dbReference>
<dbReference type="AlphaFoldDB" id="A0AAN9RCE0"/>
<evidence type="ECO:0000313" key="24">
    <source>
        <dbReference type="EMBL" id="KAK7367112.1"/>
    </source>
</evidence>
<sequence length="1146" mass="126396">MKPFSQMLLALWSVYVHLFSLFALNSVWISQKMIAFASENQTDHLALLKFKESISTDPYGILLSWNSSTHFCNWYGITCNPMLQRVTGLNLEGYKLKGSISPHIGNISLMRNFNLGDNNFYGKIPQELGRLSQLCNLSLANNSLVGEIPTNRTGCTNLRSLLLYGNNLVGKIPFQISWLRKLQNLSVFSNKLTGGVPSFVGNLSSLTHFSVSDNKLEGDIPQEICNLKSLTFLSLGLNKLTGTFPSCLYNMSSLSLISAPENQLNGSLSPNMFNTLPNLELLAIAMNQMSGPIPPSITNASVLLVIDISENHFTGKVPRSLGKLQNLQYLSLYRNNLGDNSTNDLEFLKSFTNRSKLQRVDVSYNNFGGHLPNFLGNLSIQLSLLHLGGNMISGEIPESLGNLIGLALLTMEHNRIIGTIPTTFGKFLNMQVLDLNANKLSGEIGPFIGNLSQLFHLDMGKNMLEGNVPPSIGNCQKLEHLDLSQNNLTGTIPLGIFNLSSLTTMLNLSKNSLRGNIPEEVGSLKNLNWLDISENHLSSHIPGTIGECIMLQYLYLQGNSLQGFIPSSLASLKGLQRLDLSWNHLSGSIPNVIQNIYFLEYLNVSFNMLDGEVPTEGVFRNASGLGVTGNSKLCGGIPEVHLPPCAVKGVKLAKHLKFKLLAVLFSVIGFLLTLSIIITISMKRKRSKKPSLDSTTINQLAKVSYQSLHNGTCGFSTSNLICSGNFSSVYKGTLELEDRVVAIKVLNLQRNGAHKSFIAECNALKNVKHRNLVPILTCCSSTDYKGEEFKALVFKYMRNGSLEQWLHRRTLGAEHLRSLNLDERLNIMIDVASAIHYLHHECEKLIIHCDLKPTNVLLDDDMVAHVSDFGIARLLSTVNCTTSGQTSTIGIKGTVGYAPPEYGMGSEVSMNGDMYSFGILLLEMLTGRKPTDEIFGDGQNLYSFVKNSFPDNLLQILDPSLVPNHGQASTDEENNQNLTSSVQKCLVLLVQIGLACSVEAPDQRMNILDVTIELSKIRRTFLIGKIKRRREQASFRTSGVSVKYGSLSCPVSLSWCTGRKIGPRREEREQSLNCGVASAKTRKFLKNHLVCLCNDIRTGTLDTKITDPSVREAVMKVLKPNPTLADFIEAECLKGWWKGNGYQDMA</sequence>
<dbReference type="Pfam" id="PF00560">
    <property type="entry name" value="LRR_1"/>
    <property type="match status" value="5"/>
</dbReference>
<dbReference type="SMART" id="SM00369">
    <property type="entry name" value="LRR_TYP"/>
    <property type="match status" value="6"/>
</dbReference>
<dbReference type="PROSITE" id="PS50011">
    <property type="entry name" value="PROTEIN_KINASE_DOM"/>
    <property type="match status" value="1"/>
</dbReference>
<keyword evidence="18" id="KW-0675">Receptor</keyword>
<dbReference type="InterPro" id="IPR003591">
    <property type="entry name" value="Leu-rich_rpt_typical-subtyp"/>
</dbReference>
<keyword evidence="9" id="KW-0808">Transferase</keyword>
<dbReference type="FunFam" id="3.80.10.10:FF:000299">
    <property type="entry name" value="Piriformospora indica-insensitive protein 2"/>
    <property type="match status" value="1"/>
</dbReference>
<dbReference type="InterPro" id="IPR011009">
    <property type="entry name" value="Kinase-like_dom_sf"/>
</dbReference>
<evidence type="ECO:0000256" key="10">
    <source>
        <dbReference type="ARBA" id="ARBA00022692"/>
    </source>
</evidence>
<comment type="caution">
    <text evidence="24">The sequence shown here is derived from an EMBL/GenBank/DDBJ whole genome shotgun (WGS) entry which is preliminary data.</text>
</comment>
<feature type="domain" description="Protein kinase" evidence="23">
    <location>
        <begin position="715"/>
        <end position="1022"/>
    </location>
</feature>
<keyword evidence="25" id="KW-1185">Reference proteome</keyword>
<dbReference type="Gene3D" id="3.30.200.20">
    <property type="entry name" value="Phosphorylase Kinase, domain 1"/>
    <property type="match status" value="1"/>
</dbReference>
<evidence type="ECO:0000256" key="14">
    <source>
        <dbReference type="ARBA" id="ARBA00022777"/>
    </source>
</evidence>
<evidence type="ECO:0000256" key="21">
    <source>
        <dbReference type="ARBA" id="ARBA00048679"/>
    </source>
</evidence>
<dbReference type="InterPro" id="IPR013210">
    <property type="entry name" value="LRR_N_plant-typ"/>
</dbReference>
<evidence type="ECO:0000256" key="1">
    <source>
        <dbReference type="ARBA" id="ARBA00004162"/>
    </source>
</evidence>